<evidence type="ECO:0000256" key="5">
    <source>
        <dbReference type="ARBA" id="ARBA00022679"/>
    </source>
</evidence>
<evidence type="ECO:0000256" key="2">
    <source>
        <dbReference type="ARBA" id="ARBA00011955"/>
    </source>
</evidence>
<evidence type="ECO:0000313" key="12">
    <source>
        <dbReference type="Proteomes" id="UP001555826"/>
    </source>
</evidence>
<dbReference type="Gene3D" id="3.10.520.10">
    <property type="entry name" value="ApbE-like domains"/>
    <property type="match status" value="2"/>
</dbReference>
<dbReference type="Pfam" id="PF02424">
    <property type="entry name" value="ApbE"/>
    <property type="match status" value="2"/>
</dbReference>
<dbReference type="InterPro" id="IPR003374">
    <property type="entry name" value="ApbE-like_sf"/>
</dbReference>
<keyword evidence="6" id="KW-0479">Metal-binding</keyword>
<dbReference type="PANTHER" id="PTHR30040:SF2">
    <property type="entry name" value="FAD:PROTEIN FMN TRANSFERASE"/>
    <property type="match status" value="1"/>
</dbReference>
<evidence type="ECO:0000256" key="1">
    <source>
        <dbReference type="ARBA" id="ARBA00001946"/>
    </source>
</evidence>
<keyword evidence="5 11" id="KW-0808">Transferase</keyword>
<dbReference type="InterPro" id="IPR024932">
    <property type="entry name" value="ApbE"/>
</dbReference>
<dbReference type="EMBL" id="JBFNQN010000022">
    <property type="protein sequence ID" value="MEW9267727.1"/>
    <property type="molecule type" value="Genomic_DNA"/>
</dbReference>
<proteinExistence type="predicted"/>
<keyword evidence="8" id="KW-0460">Magnesium</keyword>
<evidence type="ECO:0000256" key="4">
    <source>
        <dbReference type="ARBA" id="ARBA00022630"/>
    </source>
</evidence>
<keyword evidence="7" id="KW-0274">FAD</keyword>
<dbReference type="Proteomes" id="UP001555826">
    <property type="component" value="Unassembled WGS sequence"/>
</dbReference>
<dbReference type="GO" id="GO:0016740">
    <property type="term" value="F:transferase activity"/>
    <property type="evidence" value="ECO:0007669"/>
    <property type="project" value="UniProtKB-KW"/>
</dbReference>
<evidence type="ECO:0000256" key="6">
    <source>
        <dbReference type="ARBA" id="ARBA00022723"/>
    </source>
</evidence>
<evidence type="ECO:0000256" key="3">
    <source>
        <dbReference type="ARBA" id="ARBA00016337"/>
    </source>
</evidence>
<evidence type="ECO:0000256" key="10">
    <source>
        <dbReference type="ARBA" id="ARBA00048540"/>
    </source>
</evidence>
<sequence length="251" mass="27053">MVRHVDHVMGFPVSLALRGRHADDDRSHRAWASVVADLHHVDQVFSTYRPQSWISRLGRGDVGLQDCPPEVAEVVDLADRARRESDGAFDVHRRGQDGEIVLDTNGVVKGWALQRAAAHLRQLPDTDFCLSGGGDVVCRSRRGSPPWRIGIEDPFDPHVVLATVPVANGAVATSGTAHRGQHLVDARTGGHPTTVAQVTVVAGSLTWADIDATAAYAHDADAARWLGERPGRTGLVVWRDGTTTTVPSLGR</sequence>
<evidence type="ECO:0000256" key="9">
    <source>
        <dbReference type="ARBA" id="ARBA00031306"/>
    </source>
</evidence>
<evidence type="ECO:0000256" key="8">
    <source>
        <dbReference type="ARBA" id="ARBA00022842"/>
    </source>
</evidence>
<dbReference type="EC" id="2.7.1.180" evidence="2"/>
<comment type="cofactor">
    <cofactor evidence="1">
        <name>Mg(2+)</name>
        <dbReference type="ChEBI" id="CHEBI:18420"/>
    </cofactor>
</comment>
<keyword evidence="4" id="KW-0285">Flavoprotein</keyword>
<protein>
    <recommendedName>
        <fullName evidence="3">FAD:protein FMN transferase</fullName>
        <ecNumber evidence="2">2.7.1.180</ecNumber>
    </recommendedName>
    <alternativeName>
        <fullName evidence="9">Flavin transferase</fullName>
    </alternativeName>
</protein>
<dbReference type="RefSeq" id="WP_367641185.1">
    <property type="nucleotide sequence ID" value="NZ_JBFNQN010000022.1"/>
</dbReference>
<dbReference type="PANTHER" id="PTHR30040">
    <property type="entry name" value="THIAMINE BIOSYNTHESIS LIPOPROTEIN APBE"/>
    <property type="match status" value="1"/>
</dbReference>
<dbReference type="SUPFAM" id="SSF143631">
    <property type="entry name" value="ApbE-like"/>
    <property type="match status" value="1"/>
</dbReference>
<comment type="catalytic activity">
    <reaction evidence="10">
        <text>L-threonyl-[protein] + FAD = FMN-L-threonyl-[protein] + AMP + H(+)</text>
        <dbReference type="Rhea" id="RHEA:36847"/>
        <dbReference type="Rhea" id="RHEA-COMP:11060"/>
        <dbReference type="Rhea" id="RHEA-COMP:11061"/>
        <dbReference type="ChEBI" id="CHEBI:15378"/>
        <dbReference type="ChEBI" id="CHEBI:30013"/>
        <dbReference type="ChEBI" id="CHEBI:57692"/>
        <dbReference type="ChEBI" id="CHEBI:74257"/>
        <dbReference type="ChEBI" id="CHEBI:456215"/>
        <dbReference type="EC" id="2.7.1.180"/>
    </reaction>
</comment>
<keyword evidence="12" id="KW-1185">Reference proteome</keyword>
<reference evidence="11 12" key="1">
    <citation type="submission" date="2024-07" db="EMBL/GenBank/DDBJ databases">
        <authorList>
            <person name="Thanompreechachai J."/>
            <person name="Duangmal K."/>
        </authorList>
    </citation>
    <scope>NUCLEOTIDE SEQUENCE [LARGE SCALE GENOMIC DNA]</scope>
    <source>
        <strain evidence="11 12">KCTC 19886</strain>
    </source>
</reference>
<organism evidence="11 12">
    <name type="scientific">Kineococcus endophyticus</name>
    <dbReference type="NCBI Taxonomy" id="1181883"/>
    <lineage>
        <taxon>Bacteria</taxon>
        <taxon>Bacillati</taxon>
        <taxon>Actinomycetota</taxon>
        <taxon>Actinomycetes</taxon>
        <taxon>Kineosporiales</taxon>
        <taxon>Kineosporiaceae</taxon>
        <taxon>Kineococcus</taxon>
    </lineage>
</organism>
<name>A0ABV3PDK3_9ACTN</name>
<gene>
    <name evidence="11" type="ORF">AB1207_23540</name>
</gene>
<comment type="caution">
    <text evidence="11">The sequence shown here is derived from an EMBL/GenBank/DDBJ whole genome shotgun (WGS) entry which is preliminary data.</text>
</comment>
<evidence type="ECO:0000256" key="7">
    <source>
        <dbReference type="ARBA" id="ARBA00022827"/>
    </source>
</evidence>
<evidence type="ECO:0000313" key="11">
    <source>
        <dbReference type="EMBL" id="MEW9267727.1"/>
    </source>
</evidence>
<accession>A0ABV3PDK3</accession>